<dbReference type="AlphaFoldDB" id="A0A921RGJ3"/>
<accession>A0A921RGJ3</accession>
<feature type="compositionally biased region" description="Low complexity" evidence="2">
    <location>
        <begin position="30"/>
        <end position="42"/>
    </location>
</feature>
<evidence type="ECO:0000256" key="1">
    <source>
        <dbReference type="ARBA" id="ARBA00034773"/>
    </source>
</evidence>
<dbReference type="EMBL" id="CM027682">
    <property type="protein sequence ID" value="KAG0539238.1"/>
    <property type="molecule type" value="Genomic_DNA"/>
</dbReference>
<evidence type="ECO:0000256" key="2">
    <source>
        <dbReference type="SAM" id="MobiDB-lite"/>
    </source>
</evidence>
<sequence>MASAAEELCESEVLWPDAAPHDDNDGDATPSCSSSPVARRSSTPLAPRGGVPESDRPIHPGSRPVDIPRPAASSAAARRRDHEAEEDGGWSSSGTMVPPHVLVSRRRAEGAAAFALRSGPGRARELSHLRNNVLRMTGFIEG</sequence>
<reference evidence="3" key="1">
    <citation type="journal article" date="2019" name="BMC Genomics">
        <title>A new reference genome for Sorghum bicolor reveals high levels of sequence similarity between sweet and grain genotypes: implications for the genetics of sugar metabolism.</title>
        <authorList>
            <person name="Cooper E.A."/>
            <person name="Brenton Z.W."/>
            <person name="Flinn B.S."/>
            <person name="Jenkins J."/>
            <person name="Shu S."/>
            <person name="Flowers D."/>
            <person name="Luo F."/>
            <person name="Wang Y."/>
            <person name="Xia P."/>
            <person name="Barry K."/>
            <person name="Daum C."/>
            <person name="Lipzen A."/>
            <person name="Yoshinaga Y."/>
            <person name="Schmutz J."/>
            <person name="Saski C."/>
            <person name="Vermerris W."/>
            <person name="Kresovich S."/>
        </authorList>
    </citation>
    <scope>NUCLEOTIDE SEQUENCE</scope>
</reference>
<protein>
    <submittedName>
        <fullName evidence="3">Uncharacterized protein</fullName>
    </submittedName>
</protein>
<evidence type="ECO:0000313" key="4">
    <source>
        <dbReference type="Proteomes" id="UP000807115"/>
    </source>
</evidence>
<dbReference type="PANTHER" id="PTHR33083:SF87">
    <property type="entry name" value="OS01G0727500 PROTEIN"/>
    <property type="match status" value="1"/>
</dbReference>
<dbReference type="OrthoDB" id="672058at2759"/>
<name>A0A921RGJ3_SORBI</name>
<evidence type="ECO:0000313" key="3">
    <source>
        <dbReference type="EMBL" id="KAG0539238.1"/>
    </source>
</evidence>
<dbReference type="Proteomes" id="UP000807115">
    <property type="component" value="Chromosome 3"/>
</dbReference>
<feature type="region of interest" description="Disordered" evidence="2">
    <location>
        <begin position="1"/>
        <end position="102"/>
    </location>
</feature>
<dbReference type="Pfam" id="PF04520">
    <property type="entry name" value="Senescence_reg"/>
    <property type="match status" value="1"/>
</dbReference>
<gene>
    <name evidence="3" type="ORF">BDA96_03G305400</name>
</gene>
<comment type="similarity">
    <text evidence="1">Belongs to the senescence regulator S40 family.</text>
</comment>
<comment type="caution">
    <text evidence="3">The sequence shown here is derived from an EMBL/GenBank/DDBJ whole genome shotgun (WGS) entry which is preliminary data.</text>
</comment>
<dbReference type="PANTHER" id="PTHR33083">
    <property type="entry name" value="EXPRESSED PROTEIN"/>
    <property type="match status" value="1"/>
</dbReference>
<proteinExistence type="inferred from homology"/>
<reference evidence="3" key="2">
    <citation type="submission" date="2020-10" db="EMBL/GenBank/DDBJ databases">
        <authorList>
            <person name="Cooper E.A."/>
            <person name="Brenton Z.W."/>
            <person name="Flinn B.S."/>
            <person name="Jenkins J."/>
            <person name="Shu S."/>
            <person name="Flowers D."/>
            <person name="Luo F."/>
            <person name="Wang Y."/>
            <person name="Xia P."/>
            <person name="Barry K."/>
            <person name="Daum C."/>
            <person name="Lipzen A."/>
            <person name="Yoshinaga Y."/>
            <person name="Schmutz J."/>
            <person name="Saski C."/>
            <person name="Vermerris W."/>
            <person name="Kresovich S."/>
        </authorList>
    </citation>
    <scope>NUCLEOTIDE SEQUENCE</scope>
</reference>
<dbReference type="KEGG" id="sbi:8059214"/>
<organism evidence="3 4">
    <name type="scientific">Sorghum bicolor</name>
    <name type="common">Sorghum</name>
    <name type="synonym">Sorghum vulgare</name>
    <dbReference type="NCBI Taxonomy" id="4558"/>
    <lineage>
        <taxon>Eukaryota</taxon>
        <taxon>Viridiplantae</taxon>
        <taxon>Streptophyta</taxon>
        <taxon>Embryophyta</taxon>
        <taxon>Tracheophyta</taxon>
        <taxon>Spermatophyta</taxon>
        <taxon>Magnoliopsida</taxon>
        <taxon>Liliopsida</taxon>
        <taxon>Poales</taxon>
        <taxon>Poaceae</taxon>
        <taxon>PACMAD clade</taxon>
        <taxon>Panicoideae</taxon>
        <taxon>Andropogonodae</taxon>
        <taxon>Andropogoneae</taxon>
        <taxon>Sorghinae</taxon>
        <taxon>Sorghum</taxon>
    </lineage>
</organism>
<dbReference type="GO" id="GO:0010150">
    <property type="term" value="P:leaf senescence"/>
    <property type="evidence" value="ECO:0007669"/>
    <property type="project" value="UniProtKB-ARBA"/>
</dbReference>
<dbReference type="InterPro" id="IPR007608">
    <property type="entry name" value="Senescence_reg_S40"/>
</dbReference>